<dbReference type="Proteomes" id="UP001379533">
    <property type="component" value="Chromosome"/>
</dbReference>
<dbReference type="InterPro" id="IPR017476">
    <property type="entry name" value="UDP-Glc/GDP-Man"/>
</dbReference>
<dbReference type="SMART" id="SM00984">
    <property type="entry name" value="UDPG_MGDP_dh_C"/>
    <property type="match status" value="1"/>
</dbReference>
<sequence length="430" mass="47360">MSQLTKEERIAVIGLGYVGLPVALAFARHFPGTVGFDIDKKKVEELQSGYDRNHEHKREELTASTLRMTSDPQELENATFFVVAVPTPVDEHNVPNLTPVIRASETVGKAISKGACIVYESTVYPGVTEDVCGPILARVSGLERKDFRLGYSPERINPGDTEHTLERIVKVVSGEDSATLERVAEVYGTVVSAGVHRAPSIKVAEAAKVIENTQRDLNIALMNELAIIFDRMNIRTSDVLAAAGTKWNFLKFKPGLVGGHCIGVDPYYLTTKAEQLGYQPQVILAGRRINNNVGPFVAQRTVKLLIDADIPVKHAKVGVLGLTFKENVSDLRNSKVPDILTELRQFGIQALLHDPLASAPECVHEYGLQLAALEEFHDLDALVFAVAHDAYMKLGQAKIQSFVRPGGIFVDVKSAFDPRKIDRQIRYWSL</sequence>
<dbReference type="InterPro" id="IPR036291">
    <property type="entry name" value="NAD(P)-bd_dom_sf"/>
</dbReference>
<comment type="similarity">
    <text evidence="1 4">Belongs to the UDP-glucose/GDP-mannose dehydrogenase family.</text>
</comment>
<name>A0ABZ2KPA9_9BACT</name>
<dbReference type="SUPFAM" id="SSF48179">
    <property type="entry name" value="6-phosphogluconate dehydrogenase C-terminal domain-like"/>
    <property type="match status" value="1"/>
</dbReference>
<dbReference type="RefSeq" id="WP_394849449.1">
    <property type="nucleotide sequence ID" value="NZ_CP089982.1"/>
</dbReference>
<organism evidence="6 7">
    <name type="scientific">Pendulispora brunnea</name>
    <dbReference type="NCBI Taxonomy" id="2905690"/>
    <lineage>
        <taxon>Bacteria</taxon>
        <taxon>Pseudomonadati</taxon>
        <taxon>Myxococcota</taxon>
        <taxon>Myxococcia</taxon>
        <taxon>Myxococcales</taxon>
        <taxon>Sorangiineae</taxon>
        <taxon>Pendulisporaceae</taxon>
        <taxon>Pendulispora</taxon>
    </lineage>
</organism>
<dbReference type="InterPro" id="IPR014026">
    <property type="entry name" value="UDP-Glc/GDP-Man_DH_dimer"/>
</dbReference>
<evidence type="ECO:0000259" key="5">
    <source>
        <dbReference type="SMART" id="SM00984"/>
    </source>
</evidence>
<dbReference type="Gene3D" id="3.40.50.720">
    <property type="entry name" value="NAD(P)-binding Rossmann-like Domain"/>
    <property type="match status" value="2"/>
</dbReference>
<dbReference type="SUPFAM" id="SSF52413">
    <property type="entry name" value="UDP-glucose/GDP-mannose dehydrogenase C-terminal domain"/>
    <property type="match status" value="1"/>
</dbReference>
<accession>A0ABZ2KPA9</accession>
<dbReference type="PIRSF" id="PIRSF000124">
    <property type="entry name" value="UDPglc_GDPman_dh"/>
    <property type="match status" value="1"/>
</dbReference>
<dbReference type="InterPro" id="IPR014027">
    <property type="entry name" value="UDP-Glc/GDP-Man_DH_C"/>
</dbReference>
<dbReference type="InterPro" id="IPR001732">
    <property type="entry name" value="UDP-Glc/GDP-Man_DH_N"/>
</dbReference>
<dbReference type="Pfam" id="PF00984">
    <property type="entry name" value="UDPG_MGDP_dh"/>
    <property type="match status" value="1"/>
</dbReference>
<feature type="domain" description="UDP-glucose/GDP-mannose dehydrogenase C-terminal" evidence="5">
    <location>
        <begin position="318"/>
        <end position="418"/>
    </location>
</feature>
<keyword evidence="2" id="KW-0560">Oxidoreductase</keyword>
<dbReference type="NCBIfam" id="TIGR03026">
    <property type="entry name" value="NDP-sugDHase"/>
    <property type="match status" value="1"/>
</dbReference>
<proteinExistence type="inferred from homology"/>
<dbReference type="InterPro" id="IPR008927">
    <property type="entry name" value="6-PGluconate_DH-like_C_sf"/>
</dbReference>
<dbReference type="PANTHER" id="PTHR43491">
    <property type="entry name" value="UDP-N-ACETYL-D-MANNOSAMINE DEHYDROGENASE"/>
    <property type="match status" value="1"/>
</dbReference>
<protein>
    <submittedName>
        <fullName evidence="6">Nucleotide sugar dehydrogenase</fullName>
    </submittedName>
</protein>
<dbReference type="Pfam" id="PF03720">
    <property type="entry name" value="UDPG_MGDP_dh_C"/>
    <property type="match status" value="1"/>
</dbReference>
<keyword evidence="7" id="KW-1185">Reference proteome</keyword>
<evidence type="ECO:0000256" key="1">
    <source>
        <dbReference type="ARBA" id="ARBA00006601"/>
    </source>
</evidence>
<evidence type="ECO:0000256" key="3">
    <source>
        <dbReference type="ARBA" id="ARBA00023027"/>
    </source>
</evidence>
<dbReference type="InterPro" id="IPR036220">
    <property type="entry name" value="UDP-Glc/GDP-Man_DH_C_sf"/>
</dbReference>
<evidence type="ECO:0000256" key="2">
    <source>
        <dbReference type="ARBA" id="ARBA00023002"/>
    </source>
</evidence>
<evidence type="ECO:0000313" key="7">
    <source>
        <dbReference type="Proteomes" id="UP001379533"/>
    </source>
</evidence>
<reference evidence="6 7" key="1">
    <citation type="submission" date="2021-12" db="EMBL/GenBank/DDBJ databases">
        <title>Discovery of the Pendulisporaceae a myxobacterial family with distinct sporulation behavior and unique specialized metabolism.</title>
        <authorList>
            <person name="Garcia R."/>
            <person name="Popoff A."/>
            <person name="Bader C.D."/>
            <person name="Loehr J."/>
            <person name="Walesch S."/>
            <person name="Walt C."/>
            <person name="Boldt J."/>
            <person name="Bunk B."/>
            <person name="Haeckl F.J.F.P.J."/>
            <person name="Gunesch A.P."/>
            <person name="Birkelbach J."/>
            <person name="Nuebel U."/>
            <person name="Pietschmann T."/>
            <person name="Bach T."/>
            <person name="Mueller R."/>
        </authorList>
    </citation>
    <scope>NUCLEOTIDE SEQUENCE [LARGE SCALE GENOMIC DNA]</scope>
    <source>
        <strain evidence="6 7">MSr12523</strain>
    </source>
</reference>
<dbReference type="InterPro" id="IPR028359">
    <property type="entry name" value="UDP_ManNAc/GlcNAc_DH"/>
</dbReference>
<dbReference type="SUPFAM" id="SSF51735">
    <property type="entry name" value="NAD(P)-binding Rossmann-fold domains"/>
    <property type="match status" value="1"/>
</dbReference>
<evidence type="ECO:0000256" key="4">
    <source>
        <dbReference type="PIRNR" id="PIRNR000124"/>
    </source>
</evidence>
<gene>
    <name evidence="6" type="ORF">LZC95_18630</name>
</gene>
<evidence type="ECO:0000313" key="6">
    <source>
        <dbReference type="EMBL" id="WXA98829.1"/>
    </source>
</evidence>
<dbReference type="Pfam" id="PF03721">
    <property type="entry name" value="UDPG_MGDP_dh_N"/>
    <property type="match status" value="1"/>
</dbReference>
<dbReference type="PIRSF" id="PIRSF500136">
    <property type="entry name" value="UDP_ManNAc_DH"/>
    <property type="match status" value="1"/>
</dbReference>
<dbReference type="EMBL" id="CP089982">
    <property type="protein sequence ID" value="WXA98829.1"/>
    <property type="molecule type" value="Genomic_DNA"/>
</dbReference>
<keyword evidence="3" id="KW-0520">NAD</keyword>
<dbReference type="PANTHER" id="PTHR43491:SF2">
    <property type="entry name" value="UDP-N-ACETYL-D-MANNOSAMINE DEHYDROGENASE"/>
    <property type="match status" value="1"/>
</dbReference>